<reference evidence="3" key="1">
    <citation type="submission" date="2022-10" db="EMBL/GenBank/DDBJ databases">
        <title>The complete genomes of actinobacterial strains from the NBC collection.</title>
        <authorList>
            <person name="Joergensen T.S."/>
            <person name="Alvarez Arevalo M."/>
            <person name="Sterndorff E.B."/>
            <person name="Faurdal D."/>
            <person name="Vuksanovic O."/>
            <person name="Mourched A.-S."/>
            <person name="Charusanti P."/>
            <person name="Shaw S."/>
            <person name="Blin K."/>
            <person name="Weber T."/>
        </authorList>
    </citation>
    <scope>NUCLEOTIDE SEQUENCE</scope>
    <source>
        <strain evidence="3">NBC_01401</strain>
    </source>
</reference>
<evidence type="ECO:0000256" key="2">
    <source>
        <dbReference type="SAM" id="SignalP"/>
    </source>
</evidence>
<feature type="compositionally biased region" description="Low complexity" evidence="1">
    <location>
        <begin position="173"/>
        <end position="188"/>
    </location>
</feature>
<dbReference type="AlphaFoldDB" id="A0AAU3GUW2"/>
<name>A0AAU3GUW2_9ACTN</name>
<proteinExistence type="predicted"/>
<dbReference type="EMBL" id="CP109535">
    <property type="protein sequence ID" value="WTY96331.1"/>
    <property type="molecule type" value="Genomic_DNA"/>
</dbReference>
<protein>
    <submittedName>
        <fullName evidence="3">DUF461 domain-containing protein</fullName>
    </submittedName>
</protein>
<feature type="chain" id="PRO_5043951227" evidence="2">
    <location>
        <begin position="24"/>
        <end position="238"/>
    </location>
</feature>
<dbReference type="PROSITE" id="PS51257">
    <property type="entry name" value="PROKAR_LIPOPROTEIN"/>
    <property type="match status" value="1"/>
</dbReference>
<feature type="compositionally biased region" description="Low complexity" evidence="1">
    <location>
        <begin position="227"/>
        <end position="238"/>
    </location>
</feature>
<accession>A0AAU3GUW2</accession>
<organism evidence="3">
    <name type="scientific">Streptomyces sp. NBC_01401</name>
    <dbReference type="NCBI Taxonomy" id="2903854"/>
    <lineage>
        <taxon>Bacteria</taxon>
        <taxon>Bacillati</taxon>
        <taxon>Actinomycetota</taxon>
        <taxon>Actinomycetes</taxon>
        <taxon>Kitasatosporales</taxon>
        <taxon>Streptomycetaceae</taxon>
        <taxon>Streptomyces</taxon>
    </lineage>
</organism>
<keyword evidence="2" id="KW-0732">Signal</keyword>
<feature type="signal peptide" evidence="2">
    <location>
        <begin position="1"/>
        <end position="23"/>
    </location>
</feature>
<feature type="region of interest" description="Disordered" evidence="1">
    <location>
        <begin position="170"/>
        <end position="238"/>
    </location>
</feature>
<gene>
    <name evidence="3" type="ORF">OG626_16105</name>
</gene>
<feature type="compositionally biased region" description="Low complexity" evidence="1">
    <location>
        <begin position="207"/>
        <end position="217"/>
    </location>
</feature>
<evidence type="ECO:0000313" key="3">
    <source>
        <dbReference type="EMBL" id="WTY96331.1"/>
    </source>
</evidence>
<sequence length="238" mass="23672">MSRSLRHGAFAATALVFSIAALSACSAGNDAQTLQVRPDNAATAVDSIKIQNLNIITQPEPDAEGPAVISATLFNDGPKREVVEKVALPGTNATVTLQPAKGKGPLVVPAGGRLIIGGKNNASAVIENGRQAGSDGSVQTVAFTFSETGDIDLGAAIVPATSFFEKFGPSALPSAKPTPSPSDSASDTAGDEADAESGSPSGAGTGDDTANPSTDTNADTDTDTDDAANSTDDATAGQ</sequence>
<evidence type="ECO:0000256" key="1">
    <source>
        <dbReference type="SAM" id="MobiDB-lite"/>
    </source>
</evidence>